<dbReference type="Proteomes" id="UP000006591">
    <property type="component" value="Chromosome 10"/>
</dbReference>
<protein>
    <submittedName>
        <fullName evidence="1">Uncharacterized protein</fullName>
    </submittedName>
</protein>
<organism evidence="1">
    <name type="scientific">Oryza nivara</name>
    <name type="common">Indian wild rice</name>
    <name type="synonym">Oryza sativa f. spontanea</name>
    <dbReference type="NCBI Taxonomy" id="4536"/>
    <lineage>
        <taxon>Eukaryota</taxon>
        <taxon>Viridiplantae</taxon>
        <taxon>Streptophyta</taxon>
        <taxon>Embryophyta</taxon>
        <taxon>Tracheophyta</taxon>
        <taxon>Spermatophyta</taxon>
        <taxon>Magnoliopsida</taxon>
        <taxon>Liliopsida</taxon>
        <taxon>Poales</taxon>
        <taxon>Poaceae</taxon>
        <taxon>BOP clade</taxon>
        <taxon>Oryzoideae</taxon>
        <taxon>Oryzeae</taxon>
        <taxon>Oryzinae</taxon>
        <taxon>Oryza</taxon>
    </lineage>
</organism>
<evidence type="ECO:0000313" key="2">
    <source>
        <dbReference type="Proteomes" id="UP000006591"/>
    </source>
</evidence>
<dbReference type="Gramene" id="ONIVA10G21930.1">
    <property type="protein sequence ID" value="ONIVA10G21930.1"/>
    <property type="gene ID" value="ONIVA10G21930"/>
</dbReference>
<sequence length="82" mass="8631">MGLVAIAIAEEVGGIWKGGEALAAATAGGTGQPSRSNPTMTCLCDYRVGRQPRSTVGHEPKKDEEIQLVLFYSSPGQSTRQP</sequence>
<dbReference type="HOGENOM" id="CLU_2562260_0_0_1"/>
<evidence type="ECO:0000313" key="1">
    <source>
        <dbReference type="EnsemblPlants" id="ONIVA10G21930.1"/>
    </source>
</evidence>
<name>A0A0E0IWV5_ORYNI</name>
<keyword evidence="2" id="KW-1185">Reference proteome</keyword>
<proteinExistence type="predicted"/>
<dbReference type="EnsemblPlants" id="ONIVA10G21930.1">
    <property type="protein sequence ID" value="ONIVA10G21930.1"/>
    <property type="gene ID" value="ONIVA10G21930"/>
</dbReference>
<reference evidence="1" key="2">
    <citation type="submission" date="2018-04" db="EMBL/GenBank/DDBJ databases">
        <title>OnivRS2 (Oryza nivara Reference Sequence Version 2).</title>
        <authorList>
            <person name="Zhang J."/>
            <person name="Kudrna D."/>
            <person name="Lee S."/>
            <person name="Talag J."/>
            <person name="Rajasekar S."/>
            <person name="Welchert J."/>
            <person name="Hsing Y.-I."/>
            <person name="Wing R.A."/>
        </authorList>
    </citation>
    <scope>NUCLEOTIDE SEQUENCE [LARGE SCALE GENOMIC DNA]</scope>
</reference>
<dbReference type="AlphaFoldDB" id="A0A0E0IWV5"/>
<reference evidence="1" key="1">
    <citation type="submission" date="2015-04" db="UniProtKB">
        <authorList>
            <consortium name="EnsemblPlants"/>
        </authorList>
    </citation>
    <scope>IDENTIFICATION</scope>
    <source>
        <strain evidence="1">SL10</strain>
    </source>
</reference>
<accession>A0A0E0IWV5</accession>